<dbReference type="OrthoDB" id="9789608at2"/>
<accession>A0A399SJ87</accession>
<proteinExistence type="predicted"/>
<comment type="caution">
    <text evidence="2">The sequence shown here is derived from an EMBL/GenBank/DDBJ whole genome shotgun (WGS) entry which is preliminary data.</text>
</comment>
<sequence>MKRFHVNVRVKNLEESAAFYTALFAAAPTVLKPDYAKWMLEDPRINFAISLGSETTGIEHLGIQAESEAKLAEVYAHLKNAEGAIREEGKCTCCYARSEKSWITDPQGVEWEAFYTFGESTVYGEGAAECCPQNADAV</sequence>
<dbReference type="RefSeq" id="WP_119430883.1">
    <property type="nucleotide sequence ID" value="NZ_QWGE01000001.1"/>
</dbReference>
<dbReference type="PANTHER" id="PTHR41294:SF1">
    <property type="entry name" value="CADMIUM-INDUCED PROTEIN CADI"/>
    <property type="match status" value="1"/>
</dbReference>
<keyword evidence="2" id="KW-0223">Dioxygenase</keyword>
<dbReference type="SUPFAM" id="SSF54593">
    <property type="entry name" value="Glyoxalase/Bleomycin resistance protein/Dihydroxybiphenyl dioxygenase"/>
    <property type="match status" value="1"/>
</dbReference>
<dbReference type="InterPro" id="IPR037523">
    <property type="entry name" value="VOC_core"/>
</dbReference>
<reference evidence="3" key="1">
    <citation type="submission" date="2018-08" db="EMBL/GenBank/DDBJ databases">
        <title>Mucilaginibacter sp. MYSH2.</title>
        <authorList>
            <person name="Seo T."/>
        </authorList>
    </citation>
    <scope>NUCLEOTIDE SEQUENCE [LARGE SCALE GENOMIC DNA]</scope>
    <source>
        <strain evidence="3">KIRAN</strain>
    </source>
</reference>
<feature type="domain" description="VOC" evidence="1">
    <location>
        <begin position="2"/>
        <end position="116"/>
    </location>
</feature>
<dbReference type="PANTHER" id="PTHR41294">
    <property type="entry name" value="CADMIUM-INDUCED PROTEIN CADI"/>
    <property type="match status" value="1"/>
</dbReference>
<evidence type="ECO:0000313" key="2">
    <source>
        <dbReference type="EMBL" id="RIJ43001.1"/>
    </source>
</evidence>
<gene>
    <name evidence="2" type="ORF">D1627_03970</name>
</gene>
<evidence type="ECO:0000259" key="1">
    <source>
        <dbReference type="PROSITE" id="PS51819"/>
    </source>
</evidence>
<dbReference type="GO" id="GO:0046686">
    <property type="term" value="P:response to cadmium ion"/>
    <property type="evidence" value="ECO:0007669"/>
    <property type="project" value="TreeGrafter"/>
</dbReference>
<dbReference type="InterPro" id="IPR004360">
    <property type="entry name" value="Glyas_Fos-R_dOase_dom"/>
</dbReference>
<dbReference type="InterPro" id="IPR029068">
    <property type="entry name" value="Glyas_Bleomycin-R_OHBP_Dase"/>
</dbReference>
<dbReference type="Gene3D" id="3.10.180.10">
    <property type="entry name" value="2,3-Dihydroxybiphenyl 1,2-Dioxygenase, domain 1"/>
    <property type="match status" value="1"/>
</dbReference>
<dbReference type="InterPro" id="IPR049789">
    <property type="entry name" value="ArsI/CadI-like"/>
</dbReference>
<dbReference type="AlphaFoldDB" id="A0A399SJ87"/>
<keyword evidence="3" id="KW-1185">Reference proteome</keyword>
<evidence type="ECO:0000313" key="3">
    <source>
        <dbReference type="Proteomes" id="UP000266005"/>
    </source>
</evidence>
<dbReference type="InterPro" id="IPR052393">
    <property type="entry name" value="Cadmium-induced_rsp"/>
</dbReference>
<dbReference type="EMBL" id="QWGE01000001">
    <property type="protein sequence ID" value="RIJ43001.1"/>
    <property type="molecule type" value="Genomic_DNA"/>
</dbReference>
<dbReference type="NCBIfam" id="NF041414">
    <property type="entry name" value="ArsI_CadI_VOC"/>
    <property type="match status" value="1"/>
</dbReference>
<name>A0A399SJ87_9BACT</name>
<dbReference type="Proteomes" id="UP000266005">
    <property type="component" value="Unassembled WGS sequence"/>
</dbReference>
<keyword evidence="2" id="KW-0560">Oxidoreductase</keyword>
<organism evidence="2 3">
    <name type="scientific">Pontibacter oryzae</name>
    <dbReference type="NCBI Taxonomy" id="2304593"/>
    <lineage>
        <taxon>Bacteria</taxon>
        <taxon>Pseudomonadati</taxon>
        <taxon>Bacteroidota</taxon>
        <taxon>Cytophagia</taxon>
        <taxon>Cytophagales</taxon>
        <taxon>Hymenobacteraceae</taxon>
        <taxon>Pontibacter</taxon>
    </lineage>
</organism>
<dbReference type="GO" id="GO:0051213">
    <property type="term" value="F:dioxygenase activity"/>
    <property type="evidence" value="ECO:0007669"/>
    <property type="project" value="UniProtKB-KW"/>
</dbReference>
<dbReference type="Pfam" id="PF00903">
    <property type="entry name" value="Glyoxalase"/>
    <property type="match status" value="1"/>
</dbReference>
<protein>
    <submittedName>
        <fullName evidence="2">Glyoxalase/bleomycin resistance/dioxygenase family protein</fullName>
    </submittedName>
</protein>
<dbReference type="PROSITE" id="PS51819">
    <property type="entry name" value="VOC"/>
    <property type="match status" value="1"/>
</dbReference>